<comment type="caution">
    <text evidence="4">The sequence shown here is derived from an EMBL/GenBank/DDBJ whole genome shotgun (WGS) entry which is preliminary data.</text>
</comment>
<evidence type="ECO:0000259" key="3">
    <source>
        <dbReference type="Pfam" id="PF01370"/>
    </source>
</evidence>
<keyword evidence="5" id="KW-1185">Reference proteome</keyword>
<dbReference type="Proteomes" id="UP000295075">
    <property type="component" value="Unassembled WGS sequence"/>
</dbReference>
<sequence length="362" mass="39221">MPSRCASGNTHHFAPQRNGNRRQRGYQVQRIAIVGGAGFVGTNLALEARRRGFDIVVVDSADRLSRLRHSGLADVADCDLLDLAAPGAVLETKADVYVHLAALPQVDYSLFYPESAVVNNIASLTTTLAAARQTGTPVLFTSSIEVYGGNDGAVFREDDPVLALSPYAASKIGCEHIVDSYRVNFGLVATTVRLTNLYGPWQAPDRIIPRIVLQTLLGIPSEAVTGRLRDFLYVEDAVDALLGLLEGGHWGQRLNVAAGHGVALEDVASSILRTVGAGELTTVDAPPRDGRGPSLVASPDRLEAVTGWTPRTAWTEGLQRTVDWYRENQSWWQQFDHIVSADRNDPAFLVDHALPLTAQPVR</sequence>
<feature type="domain" description="NAD-dependent epimerase/dehydratase" evidence="3">
    <location>
        <begin position="31"/>
        <end position="256"/>
    </location>
</feature>
<evidence type="ECO:0000256" key="1">
    <source>
        <dbReference type="ARBA" id="ARBA00007637"/>
    </source>
</evidence>
<dbReference type="PANTHER" id="PTHR43000">
    <property type="entry name" value="DTDP-D-GLUCOSE 4,6-DEHYDRATASE-RELATED"/>
    <property type="match status" value="1"/>
</dbReference>
<dbReference type="SUPFAM" id="SSF51735">
    <property type="entry name" value="NAD(P)-binding Rossmann-fold domains"/>
    <property type="match status" value="1"/>
</dbReference>
<dbReference type="OrthoDB" id="9801785at2"/>
<reference evidence="4 5" key="1">
    <citation type="submission" date="2019-03" db="EMBL/GenBank/DDBJ databases">
        <title>Draft genome sequences of novel Actinobacteria.</title>
        <authorList>
            <person name="Sahin N."/>
            <person name="Ay H."/>
            <person name="Saygin H."/>
        </authorList>
    </citation>
    <scope>NUCLEOTIDE SEQUENCE [LARGE SCALE GENOMIC DNA]</scope>
    <source>
        <strain evidence="4 5">JCM 30547</strain>
    </source>
</reference>
<protein>
    <submittedName>
        <fullName evidence="4">NAD-dependent epimerase/dehydratase family protein</fullName>
    </submittedName>
</protein>
<dbReference type="Pfam" id="PF01370">
    <property type="entry name" value="Epimerase"/>
    <property type="match status" value="1"/>
</dbReference>
<gene>
    <name evidence="4" type="ORF">E1261_12785</name>
</gene>
<dbReference type="EMBL" id="SMKA01000042">
    <property type="protein sequence ID" value="TDC30680.1"/>
    <property type="molecule type" value="Genomic_DNA"/>
</dbReference>
<comment type="similarity">
    <text evidence="1">Belongs to the NAD(P)-dependent epimerase/dehydratase family.</text>
</comment>
<organism evidence="4 5">
    <name type="scientific">Kribbella albertanoniae</name>
    <dbReference type="NCBI Taxonomy" id="1266829"/>
    <lineage>
        <taxon>Bacteria</taxon>
        <taxon>Bacillati</taxon>
        <taxon>Actinomycetota</taxon>
        <taxon>Actinomycetes</taxon>
        <taxon>Propionibacteriales</taxon>
        <taxon>Kribbellaceae</taxon>
        <taxon>Kribbella</taxon>
    </lineage>
</organism>
<evidence type="ECO:0000256" key="2">
    <source>
        <dbReference type="SAM" id="MobiDB-lite"/>
    </source>
</evidence>
<dbReference type="Gene3D" id="3.40.50.720">
    <property type="entry name" value="NAD(P)-binding Rossmann-like Domain"/>
    <property type="match status" value="1"/>
</dbReference>
<feature type="region of interest" description="Disordered" evidence="2">
    <location>
        <begin position="1"/>
        <end position="23"/>
    </location>
</feature>
<evidence type="ECO:0000313" key="5">
    <source>
        <dbReference type="Proteomes" id="UP000295075"/>
    </source>
</evidence>
<proteinExistence type="inferred from homology"/>
<name>A0A4R4Q6C7_9ACTN</name>
<dbReference type="AlphaFoldDB" id="A0A4R4Q6C7"/>
<evidence type="ECO:0000313" key="4">
    <source>
        <dbReference type="EMBL" id="TDC30680.1"/>
    </source>
</evidence>
<dbReference type="InterPro" id="IPR001509">
    <property type="entry name" value="Epimerase_deHydtase"/>
</dbReference>
<dbReference type="InterPro" id="IPR036291">
    <property type="entry name" value="NAD(P)-bd_dom_sf"/>
</dbReference>
<accession>A0A4R4Q6C7</accession>
<feature type="compositionally biased region" description="Polar residues" evidence="2">
    <location>
        <begin position="1"/>
        <end position="10"/>
    </location>
</feature>